<evidence type="ECO:0000256" key="1">
    <source>
        <dbReference type="SAM" id="Coils"/>
    </source>
</evidence>
<sequence>MKLGEALIVRSDYQKRIEQLRNRLLQNVKIQEGESPNEDPYELKKELNQIFSDLKQLIKNINRTNLQTAFDDHQSLADALTERDLLGQERKVYSALLEAAAMQQDRYSRTEIKFVTTIKVKETQKYVDELSQKHRMLDTKIQEINWLTNVIE</sequence>
<feature type="coiled-coil region" evidence="1">
    <location>
        <begin position="3"/>
        <end position="64"/>
    </location>
</feature>
<organism evidence="2 3">
    <name type="scientific">Psychrobacillus psychrodurans</name>
    <dbReference type="NCBI Taxonomy" id="126157"/>
    <lineage>
        <taxon>Bacteria</taxon>
        <taxon>Bacillati</taxon>
        <taxon>Bacillota</taxon>
        <taxon>Bacilli</taxon>
        <taxon>Bacillales</taxon>
        <taxon>Bacillaceae</taxon>
        <taxon>Psychrobacillus</taxon>
    </lineage>
</organism>
<evidence type="ECO:0000313" key="3">
    <source>
        <dbReference type="Proteomes" id="UP001152172"/>
    </source>
</evidence>
<keyword evidence="3" id="KW-1185">Reference proteome</keyword>
<dbReference type="CDD" id="cd12208">
    <property type="entry name" value="DIP1984-like"/>
    <property type="match status" value="1"/>
</dbReference>
<gene>
    <name evidence="2" type="ORF">M9R61_02310</name>
</gene>
<reference evidence="2" key="1">
    <citation type="submission" date="2022-05" db="EMBL/GenBank/DDBJ databases">
        <authorList>
            <person name="Colautti A."/>
            <person name="Iacumin L."/>
        </authorList>
    </citation>
    <scope>NUCLEOTIDE SEQUENCE</scope>
    <source>
        <strain evidence="2">DSM 30747</strain>
    </source>
</reference>
<dbReference type="RefSeq" id="WP_269920807.1">
    <property type="nucleotide sequence ID" value="NZ_JAMKBI010000001.1"/>
</dbReference>
<evidence type="ECO:0000313" key="2">
    <source>
        <dbReference type="EMBL" id="MCZ8532181.1"/>
    </source>
</evidence>
<dbReference type="Pfam" id="PF20935">
    <property type="entry name" value="DUF6847"/>
    <property type="match status" value="1"/>
</dbReference>
<dbReference type="EMBL" id="JAMKBI010000001">
    <property type="protein sequence ID" value="MCZ8532181.1"/>
    <property type="molecule type" value="Genomic_DNA"/>
</dbReference>
<protein>
    <submittedName>
        <fullName evidence="2">DIP1984 family protein</fullName>
    </submittedName>
</protein>
<proteinExistence type="predicted"/>
<keyword evidence="1" id="KW-0175">Coiled coil</keyword>
<dbReference type="NCBIfam" id="NF038048">
    <property type="entry name" value="DIP1984_fam"/>
    <property type="match status" value="1"/>
</dbReference>
<accession>A0A9X3L6E3</accession>
<dbReference type="Gene3D" id="6.10.320.10">
    <property type="match status" value="1"/>
</dbReference>
<dbReference type="AlphaFoldDB" id="A0A9X3L6E3"/>
<name>A0A9X3L6E3_9BACI</name>
<dbReference type="InterPro" id="IPR047741">
    <property type="entry name" value="DIP1984-like"/>
</dbReference>
<dbReference type="Proteomes" id="UP001152172">
    <property type="component" value="Unassembled WGS sequence"/>
</dbReference>
<comment type="caution">
    <text evidence="2">The sequence shown here is derived from an EMBL/GenBank/DDBJ whole genome shotgun (WGS) entry which is preliminary data.</text>
</comment>